<feature type="transmembrane region" description="Helical" evidence="9">
    <location>
        <begin position="1677"/>
        <end position="1699"/>
    </location>
</feature>
<feature type="transmembrane region" description="Helical" evidence="9">
    <location>
        <begin position="1641"/>
        <end position="1665"/>
    </location>
</feature>
<feature type="disulfide bond" evidence="8">
    <location>
        <begin position="619"/>
        <end position="631"/>
    </location>
</feature>
<dbReference type="SMART" id="SM00181">
    <property type="entry name" value="EGF"/>
    <property type="match status" value="3"/>
</dbReference>
<feature type="transmembrane region" description="Helical" evidence="9">
    <location>
        <begin position="1427"/>
        <end position="1447"/>
    </location>
</feature>
<dbReference type="PROSITE" id="PS01186">
    <property type="entry name" value="EGF_2"/>
    <property type="match status" value="1"/>
</dbReference>
<keyword evidence="7" id="KW-0245">EGF-like domain</keyword>
<dbReference type="Gene3D" id="1.20.1070.10">
    <property type="entry name" value="Rhodopsin 7-helix transmembrane proteins"/>
    <property type="match status" value="1"/>
</dbReference>
<dbReference type="GO" id="GO:0005886">
    <property type="term" value="C:plasma membrane"/>
    <property type="evidence" value="ECO:0007669"/>
    <property type="project" value="TreeGrafter"/>
</dbReference>
<feature type="domain" description="EGF-like" evidence="11">
    <location>
        <begin position="1040"/>
        <end position="1079"/>
    </location>
</feature>
<feature type="domain" description="EGF-like" evidence="11">
    <location>
        <begin position="1324"/>
        <end position="1362"/>
    </location>
</feature>
<keyword evidence="10" id="KW-0732">Signal</keyword>
<evidence type="ECO:0000256" key="4">
    <source>
        <dbReference type="ARBA" id="ARBA00022989"/>
    </source>
</evidence>
<dbReference type="PROSITE" id="PS50262">
    <property type="entry name" value="G_PROTEIN_RECEP_F1_2"/>
    <property type="match status" value="1"/>
</dbReference>
<dbReference type="InterPro" id="IPR050685">
    <property type="entry name" value="LDLR"/>
</dbReference>
<comment type="caution">
    <text evidence="7">Lacks conserved residue(s) required for the propagation of feature annotation.</text>
</comment>
<dbReference type="InterPro" id="IPR017452">
    <property type="entry name" value="GPCR_Rhodpsn_7TM"/>
</dbReference>
<comment type="caution">
    <text evidence="13">The sequence shown here is derived from an EMBL/GenBank/DDBJ whole genome shotgun (WGS) entry which is preliminary data.</text>
</comment>
<comment type="subcellular location">
    <subcellularLocation>
        <location evidence="1">Membrane</location>
        <topology evidence="1">Single-pass membrane protein</topology>
    </subcellularLocation>
</comment>
<accession>A0A814U7E8</accession>
<dbReference type="PRINTS" id="PR00261">
    <property type="entry name" value="LDLRECEPTOR"/>
</dbReference>
<feature type="transmembrane region" description="Helical" evidence="9">
    <location>
        <begin position="1513"/>
        <end position="1538"/>
    </location>
</feature>
<feature type="signal peptide" evidence="10">
    <location>
        <begin position="1"/>
        <end position="18"/>
    </location>
</feature>
<keyword evidence="6 7" id="KW-1015">Disulfide bond</keyword>
<organism evidence="13 14">
    <name type="scientific">Rotaria magnacalcarata</name>
    <dbReference type="NCBI Taxonomy" id="392030"/>
    <lineage>
        <taxon>Eukaryota</taxon>
        <taxon>Metazoa</taxon>
        <taxon>Spiralia</taxon>
        <taxon>Gnathifera</taxon>
        <taxon>Rotifera</taxon>
        <taxon>Eurotatoria</taxon>
        <taxon>Bdelloidea</taxon>
        <taxon>Philodinida</taxon>
        <taxon>Philodinidae</taxon>
        <taxon>Rotaria</taxon>
    </lineage>
</organism>
<keyword evidence="4 9" id="KW-1133">Transmembrane helix</keyword>
<feature type="disulfide bond" evidence="8">
    <location>
        <begin position="626"/>
        <end position="644"/>
    </location>
</feature>
<evidence type="ECO:0000256" key="3">
    <source>
        <dbReference type="ARBA" id="ARBA00022737"/>
    </source>
</evidence>
<feature type="domain" description="G-protein coupled receptors family 1 profile" evidence="12">
    <location>
        <begin position="1406"/>
        <end position="1697"/>
    </location>
</feature>
<evidence type="ECO:0000259" key="11">
    <source>
        <dbReference type="PROSITE" id="PS50026"/>
    </source>
</evidence>
<dbReference type="InterPro" id="IPR000742">
    <property type="entry name" value="EGF"/>
</dbReference>
<evidence type="ECO:0000259" key="12">
    <source>
        <dbReference type="PROSITE" id="PS50262"/>
    </source>
</evidence>
<feature type="disulfide bond" evidence="8">
    <location>
        <begin position="204"/>
        <end position="216"/>
    </location>
</feature>
<dbReference type="SUPFAM" id="SSF57196">
    <property type="entry name" value="EGF/Laminin"/>
    <property type="match status" value="1"/>
</dbReference>
<reference evidence="13" key="1">
    <citation type="submission" date="2021-02" db="EMBL/GenBank/DDBJ databases">
        <authorList>
            <person name="Nowell W R."/>
        </authorList>
    </citation>
    <scope>NUCLEOTIDE SEQUENCE</scope>
</reference>
<dbReference type="PANTHER" id="PTHR24270">
    <property type="entry name" value="LOW-DENSITY LIPOPROTEIN RECEPTOR-RELATED"/>
    <property type="match status" value="1"/>
</dbReference>
<dbReference type="EMBL" id="CAJNOV010004311">
    <property type="protein sequence ID" value="CAF1169762.1"/>
    <property type="molecule type" value="Genomic_DNA"/>
</dbReference>
<evidence type="ECO:0000256" key="5">
    <source>
        <dbReference type="ARBA" id="ARBA00023136"/>
    </source>
</evidence>
<feature type="chain" id="PRO_5032588917" evidence="10">
    <location>
        <begin position="19"/>
        <end position="1738"/>
    </location>
</feature>
<keyword evidence="2 9" id="KW-0812">Transmembrane</keyword>
<dbReference type="PROSITE" id="PS50068">
    <property type="entry name" value="LDLRA_2"/>
    <property type="match status" value="2"/>
</dbReference>
<dbReference type="Proteomes" id="UP000663855">
    <property type="component" value="Unassembled WGS sequence"/>
</dbReference>
<keyword evidence="3" id="KW-0677">Repeat</keyword>
<dbReference type="SMART" id="SM00192">
    <property type="entry name" value="LDLa"/>
    <property type="match status" value="5"/>
</dbReference>
<name>A0A814U7E8_9BILA</name>
<evidence type="ECO:0000313" key="14">
    <source>
        <dbReference type="Proteomes" id="UP000663855"/>
    </source>
</evidence>
<dbReference type="CDD" id="cd00054">
    <property type="entry name" value="EGF_CA"/>
    <property type="match status" value="1"/>
</dbReference>
<proteinExistence type="predicted"/>
<feature type="disulfide bond" evidence="7">
    <location>
        <begin position="1135"/>
        <end position="1152"/>
    </location>
</feature>
<protein>
    <submittedName>
        <fullName evidence="13">Uncharacterized protein</fullName>
    </submittedName>
</protein>
<evidence type="ECO:0000256" key="7">
    <source>
        <dbReference type="PROSITE-ProRule" id="PRU00076"/>
    </source>
</evidence>
<dbReference type="Gene3D" id="2.10.25.10">
    <property type="entry name" value="Laminin"/>
    <property type="match status" value="2"/>
</dbReference>
<feature type="disulfide bond" evidence="7">
    <location>
        <begin position="1352"/>
        <end position="1361"/>
    </location>
</feature>
<dbReference type="GO" id="GO:0016192">
    <property type="term" value="P:vesicle-mediated transport"/>
    <property type="evidence" value="ECO:0007669"/>
    <property type="project" value="UniProtKB-ARBA"/>
</dbReference>
<evidence type="ECO:0000313" key="13">
    <source>
        <dbReference type="EMBL" id="CAF1169762.1"/>
    </source>
</evidence>
<gene>
    <name evidence="13" type="ORF">CJN711_LOCUS10441</name>
</gene>
<feature type="disulfide bond" evidence="7">
    <location>
        <begin position="1154"/>
        <end position="1163"/>
    </location>
</feature>
<feature type="transmembrane region" description="Helical" evidence="9">
    <location>
        <begin position="1391"/>
        <end position="1415"/>
    </location>
</feature>
<evidence type="ECO:0000256" key="9">
    <source>
        <dbReference type="SAM" id="Phobius"/>
    </source>
</evidence>
<feature type="transmembrane region" description="Helical" evidence="9">
    <location>
        <begin position="1558"/>
        <end position="1589"/>
    </location>
</feature>
<dbReference type="SUPFAM" id="SSF81321">
    <property type="entry name" value="Family A G protein-coupled receptor-like"/>
    <property type="match status" value="1"/>
</dbReference>
<feature type="disulfide bond" evidence="8">
    <location>
        <begin position="211"/>
        <end position="229"/>
    </location>
</feature>
<dbReference type="InterPro" id="IPR036055">
    <property type="entry name" value="LDL_receptor-like_sf"/>
</dbReference>
<dbReference type="PROSITE" id="PS50026">
    <property type="entry name" value="EGF_3"/>
    <property type="match status" value="3"/>
</dbReference>
<dbReference type="PROSITE" id="PS00022">
    <property type="entry name" value="EGF_1"/>
    <property type="match status" value="2"/>
</dbReference>
<dbReference type="PANTHER" id="PTHR24270:SF61">
    <property type="entry name" value="EGF-LIKE DOMAIN-CONTAINING PROTEIN"/>
    <property type="match status" value="1"/>
</dbReference>
<evidence type="ECO:0000256" key="2">
    <source>
        <dbReference type="ARBA" id="ARBA00022692"/>
    </source>
</evidence>
<dbReference type="InterPro" id="IPR002172">
    <property type="entry name" value="LDrepeatLR_classA_rpt"/>
</dbReference>
<evidence type="ECO:0000256" key="8">
    <source>
        <dbReference type="PROSITE-ProRule" id="PRU00124"/>
    </source>
</evidence>
<dbReference type="SUPFAM" id="SSF57424">
    <property type="entry name" value="LDL receptor-like module"/>
    <property type="match status" value="2"/>
</dbReference>
<dbReference type="Pfam" id="PF00008">
    <property type="entry name" value="EGF"/>
    <property type="match status" value="1"/>
</dbReference>
<dbReference type="Pfam" id="PF00057">
    <property type="entry name" value="Ldl_recept_a"/>
    <property type="match status" value="1"/>
</dbReference>
<evidence type="ECO:0000256" key="1">
    <source>
        <dbReference type="ARBA" id="ARBA00004167"/>
    </source>
</evidence>
<keyword evidence="5 9" id="KW-0472">Membrane</keyword>
<dbReference type="CDD" id="cd00112">
    <property type="entry name" value="LDLa"/>
    <property type="match status" value="1"/>
</dbReference>
<evidence type="ECO:0000256" key="6">
    <source>
        <dbReference type="ARBA" id="ARBA00023157"/>
    </source>
</evidence>
<feature type="domain" description="EGF-like" evidence="11">
    <location>
        <begin position="1126"/>
        <end position="1164"/>
    </location>
</feature>
<sequence>MAIISLVLVLFSLFYVGAVVYVYNTVDSSSVEFYDCILHNGLFYCRRPKEVINLNRSNDREKCYNEGIVHSFDEIYADNISISIILHKWKSSIEKVDQYLRYMQHPNEFDGYLCECINAQSFGKNCEYLLPTGTTFVETLNSAVSLKRFHPKYGQIYGDIICYTTLECNFGLLCLDWRDICDGAQQCMSGLDENKCDKLEFNECEDDEYRCMNGMCIPEEYFLDGEFDCLDWSDEIQYYDDGNCPIEEASAQCDDRVCPRNQWPCGDGQCITDRLQFQNLTQINSQCRNRREQYFMCETHYVKVMWTLPNGRCYEDTGYEEVNVTNRTIHDDCQYLLRCILSKGAEKHCSCTNNSCIDRLNTTCPSYNIQFPKAGILAPYILSFYYRTRNASSVGPDLFWINGTIKCQDTLIDISGAPFLYFSTLPRVEDSLCRYAKNRSSFGNKSYDQSCHSHSLTFNNRPYSSSNICSKPDKCISIYRMKDGFIDCTDKMDETNDYPLDKICSKVKRYRFRCSFAQPTCLSVTTLGNLRNDCENLFDERWVGTSAKLIDIKCNKLWKDECRMLREYIEESWILGGRNEIVEQVEQVRIPFRSYCDTFWNLASQGDENVTECSDSWVCPEEQWRCDTGQCIEAEWVLDGVWDCFDASNENDPLTSFVSDRNLRLVPYSTLKNKSINLNRTYRTSPFSSICNLTMEFPCFHFNASNPWDNLTYNRPCISRHKIGDNRIDCYGAIDERNTVTHCDQLTMLGYNFKCQSSDQCIPYWDHCSGSRCTRSSDDRFWCDIRQNSPTCDILLDSMNMCEYEKISKLTSVPYRKDKEFGAKHTNNKLRFLQFPADANISKLEADLNSTANSTQATTASPDIKSEPIAYWCNRGVGVYMNNGSIACFCPPQYYGDKCEFHTDRITVLLHLNLSQSIYPMDMNVKIVLKILVLLLFNNETITNNLFHVRPTAEMTIYSKKMMHFLYSHSPQFLQHKKQLYVNQSDILHNHPYSVRIEIYERNNSGEPFLISVWQYPLYFDYLPVYRLAKVLRLTKPTMKQNPCSSNPCNRNQDCQQLMNEKSKYICLCKSNFTGENGSIEDQHCINGFCTAGSLCKPNYRGRLLGNELPCCICLFDMFGEQCNIEYDKCLPNPCQNDGSCYPTAKPDTILCLCTEGYRGSNCELKKPEIQLYINETVNHIGAVVQYFEIDFISLDLILVHQQVYRTLPTLIEYKNKRKTIPEIILVKLYSSQVERPAEFYLISVHINVTSMYATTQVNEKGRCIHIRTLMLNKSAQLSSNYSPIKYHHFCRNNTDLFCFRDDFYLCICSENHSRVECFRYDSKHDQCSHCLAGGRCLKGAQAKSTDFICLCPPCHSGTHCQFNSNSFAFTLDQLFFIDLISINRKTIVRLLIILPLVLFLLALPNNLFSIITFRRQNCLRNGIGQYLLYMSIINQFNLGFLAARLIHLTINITELDSESSLDNYLCKIFSFLLTSSSRIVYWLASLVAIERVYMTLFLNGRWLRKPHIACRLIVCTVVVVLISDIHELIFIKSLFGINGGQGAMCVSEFPVIHRSTWLLFHLIISVINTMLPLFINICCTISISCILIKKKMNIRATKSYTRTVMQRNEQQGSNSNQSILVNIRMYLRLMLDVLSENKELVIGPGITVVPQLFSLPLFVISFTFYCQNLESSWIRYLLIASYSVAFIPQLISFMLYILPSSFYSNEWYGTKIGRWIYDFFQHSRSVPSVSMAFSTTE</sequence>
<dbReference type="Gene3D" id="4.10.400.10">
    <property type="entry name" value="Low-density Lipoprotein Receptor"/>
    <property type="match status" value="2"/>
</dbReference>
<evidence type="ECO:0000256" key="10">
    <source>
        <dbReference type="SAM" id="SignalP"/>
    </source>
</evidence>